<dbReference type="WBParaSite" id="TMUE_3000012533.1">
    <property type="protein sequence ID" value="TMUE_3000012533.1"/>
    <property type="gene ID" value="WBGene00288466"/>
</dbReference>
<evidence type="ECO:0000256" key="10">
    <source>
        <dbReference type="ARBA" id="ARBA00074957"/>
    </source>
</evidence>
<evidence type="ECO:0000256" key="5">
    <source>
        <dbReference type="ARBA" id="ARBA00022737"/>
    </source>
</evidence>
<feature type="transmembrane region" description="Helical" evidence="11">
    <location>
        <begin position="336"/>
        <end position="355"/>
    </location>
</feature>
<dbReference type="FunFam" id="1.20.1280.290:FF:000018">
    <property type="entry name" value="Cystinosin homolog"/>
    <property type="match status" value="1"/>
</dbReference>
<comment type="similarity">
    <text evidence="2">Belongs to the cystinosin family.</text>
</comment>
<dbReference type="GO" id="GO:0015184">
    <property type="term" value="F:L-cystine transmembrane transporter activity"/>
    <property type="evidence" value="ECO:0007669"/>
    <property type="project" value="TreeGrafter"/>
</dbReference>
<evidence type="ECO:0000256" key="3">
    <source>
        <dbReference type="ARBA" id="ARBA00022448"/>
    </source>
</evidence>
<dbReference type="SMART" id="SM00679">
    <property type="entry name" value="CTNS"/>
    <property type="match status" value="2"/>
</dbReference>
<dbReference type="STRING" id="70415.A0A5S6QZF7"/>
<feature type="transmembrane region" description="Helical" evidence="11">
    <location>
        <begin position="296"/>
        <end position="316"/>
    </location>
</feature>
<evidence type="ECO:0000256" key="11">
    <source>
        <dbReference type="SAM" id="Phobius"/>
    </source>
</evidence>
<keyword evidence="3" id="KW-0813">Transport</keyword>
<keyword evidence="7 11" id="KW-0472">Membrane</keyword>
<keyword evidence="4 11" id="KW-0812">Transmembrane</keyword>
<feature type="transmembrane region" description="Helical" evidence="11">
    <location>
        <begin position="240"/>
        <end position="260"/>
    </location>
</feature>
<keyword evidence="6 11" id="KW-1133">Transmembrane helix</keyword>
<comment type="catalytic activity">
    <reaction evidence="9">
        <text>L-cystine(out) + H(+)(out) = L-cystine(in) + H(+)(in)</text>
        <dbReference type="Rhea" id="RHEA:66172"/>
        <dbReference type="ChEBI" id="CHEBI:15378"/>
        <dbReference type="ChEBI" id="CHEBI:35491"/>
    </reaction>
    <physiologicalReaction direction="left-to-right" evidence="9">
        <dbReference type="Rhea" id="RHEA:66173"/>
    </physiologicalReaction>
</comment>
<keyword evidence="5" id="KW-0677">Repeat</keyword>
<feature type="transmembrane region" description="Helical" evidence="11">
    <location>
        <begin position="163"/>
        <end position="184"/>
    </location>
</feature>
<dbReference type="Gene3D" id="1.20.1280.290">
    <property type="match status" value="2"/>
</dbReference>
<evidence type="ECO:0000313" key="13">
    <source>
        <dbReference type="WBParaSite" id="TMUE_3000012533.1"/>
    </source>
</evidence>
<dbReference type="Pfam" id="PF04193">
    <property type="entry name" value="PQ-loop"/>
    <property type="match status" value="2"/>
</dbReference>
<dbReference type="InterPro" id="IPR006603">
    <property type="entry name" value="PQ-loop_rpt"/>
</dbReference>
<evidence type="ECO:0000256" key="8">
    <source>
        <dbReference type="ARBA" id="ARBA00023228"/>
    </source>
</evidence>
<protein>
    <recommendedName>
        <fullName evidence="10">Cystinosin homolog</fullName>
    </recommendedName>
</protein>
<keyword evidence="8" id="KW-0458">Lysosome</keyword>
<feature type="transmembrane region" description="Helical" evidence="11">
    <location>
        <begin position="367"/>
        <end position="385"/>
    </location>
</feature>
<evidence type="ECO:0000256" key="9">
    <source>
        <dbReference type="ARBA" id="ARBA00048473"/>
    </source>
</evidence>
<dbReference type="Proteomes" id="UP000046395">
    <property type="component" value="Unassembled WGS sequence"/>
</dbReference>
<evidence type="ECO:0000313" key="12">
    <source>
        <dbReference type="Proteomes" id="UP000046395"/>
    </source>
</evidence>
<name>A0A5S6QZF7_TRIMR</name>
<feature type="transmembrane region" description="Helical" evidence="11">
    <location>
        <begin position="272"/>
        <end position="290"/>
    </location>
</feature>
<sequence length="408" mass="46286">MSLVLIPIARSGRRFAKFVVRRRFPVMNSLLLPICLQFLLSAFATSDDCLFAVFEPRTDSVLLHANKSFVVRLNKPSAEEYTVLLDVEYPDVLLLERSSVRIPANSTEPNHVHYHAAHLKSNVYIAENRTSKSNVCETTQSLEENFVLISVYRLDVLNLVSTILGWVYFAAWTISFWPQILLNIRRKSVVGLNFDFLALNATGFLFYSVYNCALFYVMLVQFQYLDAVPNSVIPVQLQDVAFAVHALLATLLTCVQCFIYERGSQRISRICIVLLAVLWSVAIVGLIVAAVGSISWFIYVTLISYAKLVISIVKYIPQVILNYRRKSTEGFSIGAIFLDFTGGICSMCQMFIIAYNMDEWSQLFGDFTKFGLGLQSIIFDVIFFVQRYGLYGRYNPMKESVTSSTLSY</sequence>
<reference evidence="13" key="1">
    <citation type="submission" date="2019-12" db="UniProtKB">
        <authorList>
            <consortium name="WormBaseParasite"/>
        </authorList>
    </citation>
    <scope>IDENTIFICATION</scope>
</reference>
<accession>A0A5S6QZF7</accession>
<dbReference type="PANTHER" id="PTHR13131:SF5">
    <property type="entry name" value="CYSTINOSIN"/>
    <property type="match status" value="1"/>
</dbReference>
<evidence type="ECO:0000256" key="7">
    <source>
        <dbReference type="ARBA" id="ARBA00023136"/>
    </source>
</evidence>
<evidence type="ECO:0000256" key="2">
    <source>
        <dbReference type="ARBA" id="ARBA00006855"/>
    </source>
</evidence>
<evidence type="ECO:0000256" key="4">
    <source>
        <dbReference type="ARBA" id="ARBA00022692"/>
    </source>
</evidence>
<dbReference type="AlphaFoldDB" id="A0A5S6QZF7"/>
<organism evidence="12 13">
    <name type="scientific">Trichuris muris</name>
    <name type="common">Mouse whipworm</name>
    <dbReference type="NCBI Taxonomy" id="70415"/>
    <lineage>
        <taxon>Eukaryota</taxon>
        <taxon>Metazoa</taxon>
        <taxon>Ecdysozoa</taxon>
        <taxon>Nematoda</taxon>
        <taxon>Enoplea</taxon>
        <taxon>Dorylaimia</taxon>
        <taxon>Trichinellida</taxon>
        <taxon>Trichuridae</taxon>
        <taxon>Trichuris</taxon>
    </lineage>
</organism>
<dbReference type="InterPro" id="IPR005282">
    <property type="entry name" value="LC_transporter"/>
</dbReference>
<comment type="subcellular location">
    <subcellularLocation>
        <location evidence="1">Lysosome membrane</location>
        <topology evidence="1">Multi-pass membrane protein</topology>
    </subcellularLocation>
</comment>
<dbReference type="GO" id="GO:0005765">
    <property type="term" value="C:lysosomal membrane"/>
    <property type="evidence" value="ECO:0007669"/>
    <property type="project" value="UniProtKB-SubCell"/>
</dbReference>
<keyword evidence="12" id="KW-1185">Reference proteome</keyword>
<evidence type="ECO:0000256" key="6">
    <source>
        <dbReference type="ARBA" id="ARBA00022989"/>
    </source>
</evidence>
<proteinExistence type="inferred from homology"/>
<dbReference type="PANTHER" id="PTHR13131">
    <property type="entry name" value="CYSTINOSIN"/>
    <property type="match status" value="1"/>
</dbReference>
<feature type="transmembrane region" description="Helical" evidence="11">
    <location>
        <begin position="196"/>
        <end position="220"/>
    </location>
</feature>
<dbReference type="NCBIfam" id="TIGR00951">
    <property type="entry name" value="2A43"/>
    <property type="match status" value="1"/>
</dbReference>
<evidence type="ECO:0000256" key="1">
    <source>
        <dbReference type="ARBA" id="ARBA00004155"/>
    </source>
</evidence>